<dbReference type="EMBL" id="APWK03000057">
    <property type="protein sequence ID" value="PHH52761.1"/>
    <property type="molecule type" value="Genomic_DNA"/>
</dbReference>
<dbReference type="Pfam" id="PF06229">
    <property type="entry name" value="FRG1"/>
    <property type="match status" value="1"/>
</dbReference>
<evidence type="ECO:0000256" key="1">
    <source>
        <dbReference type="ARBA" id="ARBA00004604"/>
    </source>
</evidence>
<name>A0A2C5X4F9_9PEZI</name>
<organism evidence="5 6">
    <name type="scientific">Ceratocystis fimbriata CBS 114723</name>
    <dbReference type="NCBI Taxonomy" id="1035309"/>
    <lineage>
        <taxon>Eukaryota</taxon>
        <taxon>Fungi</taxon>
        <taxon>Dikarya</taxon>
        <taxon>Ascomycota</taxon>
        <taxon>Pezizomycotina</taxon>
        <taxon>Sordariomycetes</taxon>
        <taxon>Hypocreomycetidae</taxon>
        <taxon>Microascales</taxon>
        <taxon>Ceratocystidaceae</taxon>
        <taxon>Ceratocystis</taxon>
    </lineage>
</organism>
<dbReference type="PANTHER" id="PTHR12928:SF0">
    <property type="entry name" value="FSHD REGION GENE 1"/>
    <property type="match status" value="1"/>
</dbReference>
<dbReference type="OrthoDB" id="5539371at2759"/>
<accession>A0A2C5X4F9</accession>
<gene>
    <name evidence="5" type="ORF">CFIMG_003801RA</name>
</gene>
<evidence type="ECO:0000313" key="6">
    <source>
        <dbReference type="Proteomes" id="UP000222788"/>
    </source>
</evidence>
<evidence type="ECO:0000256" key="4">
    <source>
        <dbReference type="SAM" id="MobiDB-lite"/>
    </source>
</evidence>
<dbReference type="AlphaFoldDB" id="A0A2C5X4F9"/>
<evidence type="ECO:0000313" key="5">
    <source>
        <dbReference type="EMBL" id="PHH52761.1"/>
    </source>
</evidence>
<evidence type="ECO:0000256" key="3">
    <source>
        <dbReference type="ARBA" id="ARBA00023242"/>
    </source>
</evidence>
<dbReference type="Gene3D" id="2.80.10.50">
    <property type="match status" value="1"/>
</dbReference>
<keyword evidence="6" id="KW-1185">Reference proteome</keyword>
<comment type="similarity">
    <text evidence="2">Belongs to the FRG1 family.</text>
</comment>
<sequence>MVKALVFKGDKKPKKRKRTADNDDKTNQALSAPTSADNRDSYTGDHVEPENDDRWVSADQPSDISGPLMVVMQSAAGDKPYALSCDATGKVFALPIENIVDGNVSSAEPHDVRQVWVANKAPGTENLRFKGAHGKFLSCDSHGLLSASAEAVSTLESFTVVPAKSQSSSAVFHIKTAQGNYVHIKGPSLSASSKSLEIRGDADSCDSESTVLRLRMQARFKPSIKLAKEERIKDKVSRRDLETAVGRKLEDDEVRRLKKARREGDYHEQLLMLKVKGKHDKYSY</sequence>
<feature type="compositionally biased region" description="Basic and acidic residues" evidence="4">
    <location>
        <begin position="37"/>
        <end position="56"/>
    </location>
</feature>
<keyword evidence="3" id="KW-0539">Nucleus</keyword>
<dbReference type="GO" id="GO:0071013">
    <property type="term" value="C:catalytic step 2 spliceosome"/>
    <property type="evidence" value="ECO:0007669"/>
    <property type="project" value="TreeGrafter"/>
</dbReference>
<dbReference type="GO" id="GO:0051015">
    <property type="term" value="F:actin filament binding"/>
    <property type="evidence" value="ECO:0007669"/>
    <property type="project" value="TreeGrafter"/>
</dbReference>
<dbReference type="CDD" id="cd23339">
    <property type="entry name" value="beta-trefoil_FSCN_fungal_FRG1-like"/>
    <property type="match status" value="1"/>
</dbReference>
<dbReference type="PANTHER" id="PTHR12928">
    <property type="entry name" value="FRG1 PROTEIN"/>
    <property type="match status" value="1"/>
</dbReference>
<protein>
    <recommendedName>
        <fullName evidence="7">Protein frg1</fullName>
    </recommendedName>
</protein>
<dbReference type="STRING" id="1035309.A0A2C5X4F9"/>
<evidence type="ECO:0000256" key="2">
    <source>
        <dbReference type="ARBA" id="ARBA00010878"/>
    </source>
</evidence>
<evidence type="ECO:0008006" key="7">
    <source>
        <dbReference type="Google" id="ProtNLM"/>
    </source>
</evidence>
<comment type="subcellular location">
    <subcellularLocation>
        <location evidence="1">Nucleus</location>
        <location evidence="1">Nucleolus</location>
    </subcellularLocation>
</comment>
<reference evidence="5 6" key="1">
    <citation type="journal article" date="2013" name="Fungal Biol.">
        <title>Analysis of microsatellite markers in the genome of the plant pathogen Ceratocystis fimbriata.</title>
        <authorList>
            <person name="Simpson M.C."/>
            <person name="Wilken P.M."/>
            <person name="Coetzee M.P."/>
            <person name="Wingfield M.J."/>
            <person name="Wingfield B.D."/>
        </authorList>
    </citation>
    <scope>NUCLEOTIDE SEQUENCE [LARGE SCALE GENOMIC DNA]</scope>
    <source>
        <strain evidence="5 6">CBS 114723</strain>
    </source>
</reference>
<dbReference type="Proteomes" id="UP000222788">
    <property type="component" value="Unassembled WGS sequence"/>
</dbReference>
<dbReference type="SUPFAM" id="SSF50405">
    <property type="entry name" value="Actin-crosslinking proteins"/>
    <property type="match status" value="1"/>
</dbReference>
<feature type="compositionally biased region" description="Polar residues" evidence="4">
    <location>
        <begin position="27"/>
        <end position="36"/>
    </location>
</feature>
<dbReference type="InterPro" id="IPR010414">
    <property type="entry name" value="FRG1"/>
</dbReference>
<feature type="region of interest" description="Disordered" evidence="4">
    <location>
        <begin position="1"/>
        <end position="61"/>
    </location>
</feature>
<reference evidence="5 6" key="2">
    <citation type="journal article" date="2013" name="IMA Fungus">
        <title>IMA Genome-F 1: Ceratocystis fimbriata: Draft nuclear genome sequence for the plant pathogen, Ceratocystis fimbriata.</title>
        <authorList>
            <person name="Wilken P.M."/>
            <person name="Steenkamp E.T."/>
            <person name="Wingfield M.J."/>
            <person name="de Beer Z.W."/>
            <person name="Wingfield B.D."/>
        </authorList>
    </citation>
    <scope>NUCLEOTIDE SEQUENCE [LARGE SCALE GENOMIC DNA]</scope>
    <source>
        <strain evidence="5 6">CBS 114723</strain>
    </source>
</reference>
<dbReference type="GO" id="GO:0005730">
    <property type="term" value="C:nucleolus"/>
    <property type="evidence" value="ECO:0007669"/>
    <property type="project" value="UniProtKB-SubCell"/>
</dbReference>
<comment type="caution">
    <text evidence="5">The sequence shown here is derived from an EMBL/GenBank/DDBJ whole genome shotgun (WGS) entry which is preliminary data.</text>
</comment>
<dbReference type="InterPro" id="IPR008999">
    <property type="entry name" value="Actin-crosslinking"/>
</dbReference>
<proteinExistence type="inferred from homology"/>